<name>B6WQV5_9BACT</name>
<dbReference type="Proteomes" id="UP000003676">
    <property type="component" value="Unassembled WGS sequence"/>
</dbReference>
<dbReference type="EMBL" id="ABXU01000021">
    <property type="protein sequence ID" value="EEB34562.1"/>
    <property type="molecule type" value="Genomic_DNA"/>
</dbReference>
<proteinExistence type="predicted"/>
<evidence type="ECO:0000313" key="2">
    <source>
        <dbReference type="Proteomes" id="UP000003676"/>
    </source>
</evidence>
<dbReference type="AlphaFoldDB" id="B6WQV5"/>
<comment type="caution">
    <text evidence="1">The sequence shown here is derived from an EMBL/GenBank/DDBJ whole genome shotgun (WGS) entry which is preliminary data.</text>
</comment>
<evidence type="ECO:0000313" key="1">
    <source>
        <dbReference type="EMBL" id="EEB34562.1"/>
    </source>
</evidence>
<gene>
    <name evidence="1" type="ORF">DESPIG_00434</name>
</gene>
<sequence length="51" mass="5474">MPAFIPLLPGKGQAYGNKTAAVMTYHGRDSRRIETGLPRAPQANMVGGYGR</sequence>
<protein>
    <submittedName>
        <fullName evidence="1">Uncharacterized protein</fullName>
    </submittedName>
</protein>
<reference evidence="1 2" key="1">
    <citation type="submission" date="2008-10" db="EMBL/GenBank/DDBJ databases">
        <title>Draft genome sequence of Desulvovibrio piger (ATCC 29098).</title>
        <authorList>
            <person name="Sudarsanam P."/>
            <person name="Ley R."/>
            <person name="Guruge J."/>
            <person name="Turnbaugh P.J."/>
            <person name="Mahowald M."/>
            <person name="Liep D."/>
            <person name="Gordon J."/>
        </authorList>
    </citation>
    <scope>NUCLEOTIDE SEQUENCE [LARGE SCALE GENOMIC DNA]</scope>
    <source>
        <strain evidence="1 2">ATCC 29098</strain>
    </source>
</reference>
<accession>B6WQV5</accession>
<organism evidence="1 2">
    <name type="scientific">Desulfovibrio piger ATCC 29098</name>
    <dbReference type="NCBI Taxonomy" id="411464"/>
    <lineage>
        <taxon>Bacteria</taxon>
        <taxon>Pseudomonadati</taxon>
        <taxon>Thermodesulfobacteriota</taxon>
        <taxon>Desulfovibrionia</taxon>
        <taxon>Desulfovibrionales</taxon>
        <taxon>Desulfovibrionaceae</taxon>
        <taxon>Desulfovibrio</taxon>
    </lineage>
</organism>
<dbReference type="HOGENOM" id="CLU_3098167_0_0_7"/>
<reference evidence="1 2" key="2">
    <citation type="submission" date="2008-10" db="EMBL/GenBank/DDBJ databases">
        <authorList>
            <person name="Fulton L."/>
            <person name="Clifton S."/>
            <person name="Fulton B."/>
            <person name="Xu J."/>
            <person name="Minx P."/>
            <person name="Pepin K.H."/>
            <person name="Johnson M."/>
            <person name="Bhonagiri V."/>
            <person name="Nash W.E."/>
            <person name="Mardis E.R."/>
            <person name="Wilson R.K."/>
        </authorList>
    </citation>
    <scope>NUCLEOTIDE SEQUENCE [LARGE SCALE GENOMIC DNA]</scope>
    <source>
        <strain evidence="1 2">ATCC 29098</strain>
    </source>
</reference>